<feature type="transmembrane region" description="Helical" evidence="9">
    <location>
        <begin position="314"/>
        <end position="334"/>
    </location>
</feature>
<dbReference type="GO" id="GO:0005886">
    <property type="term" value="C:plasma membrane"/>
    <property type="evidence" value="ECO:0007669"/>
    <property type="project" value="UniProtKB-SubCell"/>
</dbReference>
<feature type="transmembrane region" description="Helical" evidence="9">
    <location>
        <begin position="289"/>
        <end position="308"/>
    </location>
</feature>
<feature type="transmembrane region" description="Helical" evidence="9">
    <location>
        <begin position="91"/>
        <end position="109"/>
    </location>
</feature>
<dbReference type="AlphaFoldDB" id="A0A2P8GQZ7"/>
<evidence type="ECO:0000256" key="9">
    <source>
        <dbReference type="SAM" id="Phobius"/>
    </source>
</evidence>
<dbReference type="RefSeq" id="WP_245894506.1">
    <property type="nucleotide sequence ID" value="NZ_PYAT01000007.1"/>
</dbReference>
<name>A0A2P8GQZ7_9BACL</name>
<keyword evidence="6 9" id="KW-1133">Transmembrane helix</keyword>
<evidence type="ECO:0000256" key="7">
    <source>
        <dbReference type="ARBA" id="ARBA00023136"/>
    </source>
</evidence>
<sequence length="347" mass="38012">MTMTQKAIGQSEYVQRTLKDKQDFTWKRFFLQWEWLLILVFFLVLVINTNLSPFFLNGAGLRDATMIFLDKAFIVFPMVMIMILRDIDISVGSTVALSSVIMATLYNDFGMPMGAALGACLLVGAVCGLINGLLIVKFKELSAVIVTLGTMILYRGIAYIILEDQASGNFPTWFSFFGWGNVGGIPFILLVFSVLAVAFTLLLHKTTFGRQIFAMGNNTTASRFSGVQIDKVKIIVFTLAGLMAAITAIFLASRMGSTRPNVATMYELDVIAMVALGGISTAGGKGRMIGAIIAVFIFGYLQYGLGLINIPSQTMLVITGLLLLAAVGLPKINISQKFKRFRRKQLE</sequence>
<feature type="transmembrane region" description="Helical" evidence="9">
    <location>
        <begin position="264"/>
        <end position="282"/>
    </location>
</feature>
<feature type="transmembrane region" description="Helical" evidence="9">
    <location>
        <begin position="143"/>
        <end position="162"/>
    </location>
</feature>
<dbReference type="Pfam" id="PF02653">
    <property type="entry name" value="BPD_transp_2"/>
    <property type="match status" value="1"/>
</dbReference>
<comment type="subcellular location">
    <subcellularLocation>
        <location evidence="1">Cell membrane</location>
        <topology evidence="1">Multi-pass membrane protein</topology>
    </subcellularLocation>
</comment>
<comment type="caution">
    <text evidence="10">The sequence shown here is derived from an EMBL/GenBank/DDBJ whole genome shotgun (WGS) entry which is preliminary data.</text>
</comment>
<accession>A0A2P8GQZ7</accession>
<feature type="transmembrane region" description="Helical" evidence="9">
    <location>
        <begin position="182"/>
        <end position="203"/>
    </location>
</feature>
<organism evidence="10 11">
    <name type="scientific">Planomicrobium soli</name>
    <dbReference type="NCBI Taxonomy" id="1176648"/>
    <lineage>
        <taxon>Bacteria</taxon>
        <taxon>Bacillati</taxon>
        <taxon>Bacillota</taxon>
        <taxon>Bacilli</taxon>
        <taxon>Bacillales</taxon>
        <taxon>Caryophanaceae</taxon>
        <taxon>Planomicrobium</taxon>
    </lineage>
</organism>
<evidence type="ECO:0000256" key="5">
    <source>
        <dbReference type="ARBA" id="ARBA00022692"/>
    </source>
</evidence>
<feature type="transmembrane region" description="Helical" evidence="9">
    <location>
        <begin position="29"/>
        <end position="47"/>
    </location>
</feature>
<evidence type="ECO:0000313" key="10">
    <source>
        <dbReference type="EMBL" id="PSL36365.1"/>
    </source>
</evidence>
<dbReference type="Proteomes" id="UP000242682">
    <property type="component" value="Unassembled WGS sequence"/>
</dbReference>
<dbReference type="EMBL" id="PYAT01000007">
    <property type="protein sequence ID" value="PSL36365.1"/>
    <property type="molecule type" value="Genomic_DNA"/>
</dbReference>
<evidence type="ECO:0000313" key="11">
    <source>
        <dbReference type="Proteomes" id="UP000242682"/>
    </source>
</evidence>
<evidence type="ECO:0000256" key="6">
    <source>
        <dbReference type="ARBA" id="ARBA00022989"/>
    </source>
</evidence>
<dbReference type="PANTHER" id="PTHR32196:SF71">
    <property type="entry name" value="AUTOINDUCER 2 IMPORT SYSTEM PERMEASE PROTEIN LSRD"/>
    <property type="match status" value="1"/>
</dbReference>
<dbReference type="GO" id="GO:0022857">
    <property type="term" value="F:transmembrane transporter activity"/>
    <property type="evidence" value="ECO:0007669"/>
    <property type="project" value="InterPro"/>
</dbReference>
<keyword evidence="3" id="KW-1003">Cell membrane</keyword>
<feature type="transmembrane region" description="Helical" evidence="9">
    <location>
        <begin position="115"/>
        <end position="136"/>
    </location>
</feature>
<feature type="transmembrane region" description="Helical" evidence="9">
    <location>
        <begin position="232"/>
        <end position="252"/>
    </location>
</feature>
<keyword evidence="11" id="KW-1185">Reference proteome</keyword>
<gene>
    <name evidence="10" type="ORF">B0H99_107186</name>
</gene>
<evidence type="ECO:0000256" key="1">
    <source>
        <dbReference type="ARBA" id="ARBA00004651"/>
    </source>
</evidence>
<evidence type="ECO:0000256" key="4">
    <source>
        <dbReference type="ARBA" id="ARBA00022519"/>
    </source>
</evidence>
<dbReference type="CDD" id="cd06579">
    <property type="entry name" value="TM_PBP1_transp_AraH_like"/>
    <property type="match status" value="1"/>
</dbReference>
<keyword evidence="2" id="KW-0813">Transport</keyword>
<protein>
    <recommendedName>
        <fullName evidence="8">Autoinducer 2 import system permease protein LsrD</fullName>
    </recommendedName>
</protein>
<dbReference type="InterPro" id="IPR001851">
    <property type="entry name" value="ABC_transp_permease"/>
</dbReference>
<keyword evidence="5 9" id="KW-0812">Transmembrane</keyword>
<reference evidence="10 11" key="1">
    <citation type="submission" date="2018-03" db="EMBL/GenBank/DDBJ databases">
        <title>Genomic Encyclopedia of Type Strains, Phase III (KMG-III): the genomes of soil and plant-associated and newly described type strains.</title>
        <authorList>
            <person name="Whitman W."/>
        </authorList>
    </citation>
    <scope>NUCLEOTIDE SEQUENCE [LARGE SCALE GENOMIC DNA]</scope>
    <source>
        <strain evidence="10 11">CGMCC 1.12259</strain>
    </source>
</reference>
<proteinExistence type="predicted"/>
<keyword evidence="7 9" id="KW-0472">Membrane</keyword>
<evidence type="ECO:0000256" key="2">
    <source>
        <dbReference type="ARBA" id="ARBA00022448"/>
    </source>
</evidence>
<dbReference type="PANTHER" id="PTHR32196">
    <property type="entry name" value="ABC TRANSPORTER PERMEASE PROTEIN YPHD-RELATED-RELATED"/>
    <property type="match status" value="1"/>
</dbReference>
<feature type="transmembrane region" description="Helical" evidence="9">
    <location>
        <begin position="67"/>
        <end position="84"/>
    </location>
</feature>
<evidence type="ECO:0000256" key="8">
    <source>
        <dbReference type="ARBA" id="ARBA00039381"/>
    </source>
</evidence>
<evidence type="ECO:0000256" key="3">
    <source>
        <dbReference type="ARBA" id="ARBA00022475"/>
    </source>
</evidence>
<keyword evidence="4" id="KW-0997">Cell inner membrane</keyword>